<dbReference type="InterPro" id="IPR002821">
    <property type="entry name" value="Hydantoinase_A"/>
</dbReference>
<evidence type="ECO:0000313" key="4">
    <source>
        <dbReference type="EMBL" id="EAQ02179.1"/>
    </source>
</evidence>
<evidence type="ECO:0000259" key="1">
    <source>
        <dbReference type="Pfam" id="PF01968"/>
    </source>
</evidence>
<keyword evidence="5" id="KW-1185">Reference proteome</keyword>
<evidence type="ECO:0000259" key="3">
    <source>
        <dbReference type="Pfam" id="PF19278"/>
    </source>
</evidence>
<dbReference type="RefSeq" id="WP_009803721.1">
    <property type="nucleotide sequence ID" value="NZ_AAMO01000008.1"/>
</dbReference>
<dbReference type="Pfam" id="PF19278">
    <property type="entry name" value="Hydant_A_C"/>
    <property type="match status" value="1"/>
</dbReference>
<comment type="caution">
    <text evidence="4">The sequence shown here is derived from an EMBL/GenBank/DDBJ whole genome shotgun (WGS) entry which is preliminary data.</text>
</comment>
<dbReference type="GO" id="GO:0005829">
    <property type="term" value="C:cytosol"/>
    <property type="evidence" value="ECO:0007669"/>
    <property type="project" value="TreeGrafter"/>
</dbReference>
<dbReference type="InterPro" id="IPR008040">
    <property type="entry name" value="Hydant_A_N"/>
</dbReference>
<accession>A3U088</accession>
<feature type="domain" description="Acetophenone carboxylase-like C-terminal" evidence="3">
    <location>
        <begin position="616"/>
        <end position="663"/>
    </location>
</feature>
<dbReference type="InterPro" id="IPR043129">
    <property type="entry name" value="ATPase_NBD"/>
</dbReference>
<sequence length="668" mass="70788">MSDWQLGIDIGGTFTDVVASNPATGEVRSGKVPSHYNDPITALVGAIGAVGLTWEDVEDLTHGTTMVTNAIVENRIDEVALVSTMGFGDTIAIGRVRRKHIYHMDRLPKQPPLVPADRRFEVAERIDHMGGVVCPLTEDEIARVVAQVKASGVRAVAVCLLHGYRNSIHELQLGRALQEVVEHVCLSHEISPEIREYERSNTTILSAAVIGRVDSYLKRIDAQKPASSNLTFFHSAGGMAATPIIAQQPLLLAMSGPAAGVSATVATMKTLGIDRALTFDMGGTTTDCCLVLDGRAEISSDRELGERRIRMPMVSVHSIGAGGGSIARIDQGVMQVGPRSAGAQPGPACYGRGGTEPTVSDANILMGYLAPNKVLGNAIRLDHDLAKAAVAPIAADVGVTVEEAAAGILQVAHSNMARALNKVTVERGVDGRDCTLIAYGGGGPMHAAFVARHYGIRNVVCPAFSSSYSAHGCVASQMSLSQQRTVNMSSDAWDAAAIAQIRDELAEAVTGPIREAGKNLGACDISEVALLRYRGQSHEVPVADPALDDPQALGRQFKAMHEALFGFATDEEWELSAVRTTAEDSHRKVIAAPGQESGSVTATSSRPCHFPGVGAVETQVLNRAALPAGEVMDGPAIVEDDWSTIVIPPGDRFHADRHGHVHIEVREE</sequence>
<feature type="domain" description="Hydantoinase/oxoprolinase N-terminal" evidence="2">
    <location>
        <begin position="6"/>
        <end position="180"/>
    </location>
</feature>
<dbReference type="SUPFAM" id="SSF53067">
    <property type="entry name" value="Actin-like ATPase domain"/>
    <property type="match status" value="1"/>
</dbReference>
<protein>
    <submittedName>
        <fullName evidence="4">Probable hydantoin utilization protein</fullName>
    </submittedName>
</protein>
<proteinExistence type="predicted"/>
<dbReference type="EMBL" id="AAMO01000008">
    <property type="protein sequence ID" value="EAQ02179.1"/>
    <property type="molecule type" value="Genomic_DNA"/>
</dbReference>
<dbReference type="GO" id="GO:0006749">
    <property type="term" value="P:glutathione metabolic process"/>
    <property type="evidence" value="ECO:0007669"/>
    <property type="project" value="TreeGrafter"/>
</dbReference>
<feature type="domain" description="Hydantoinase A/oxoprolinase" evidence="1">
    <location>
        <begin position="199"/>
        <end position="478"/>
    </location>
</feature>
<dbReference type="Pfam" id="PF05378">
    <property type="entry name" value="Hydant_A_N"/>
    <property type="match status" value="1"/>
</dbReference>
<dbReference type="GO" id="GO:0017168">
    <property type="term" value="F:5-oxoprolinase (ATP-hydrolyzing) activity"/>
    <property type="evidence" value="ECO:0007669"/>
    <property type="project" value="TreeGrafter"/>
</dbReference>
<dbReference type="AlphaFoldDB" id="A3U088"/>
<name>A3U088_PSEBH</name>
<dbReference type="PANTHER" id="PTHR11365">
    <property type="entry name" value="5-OXOPROLINASE RELATED"/>
    <property type="match status" value="1"/>
</dbReference>
<reference evidence="4 5" key="1">
    <citation type="journal article" date="2010" name="J. Bacteriol.">
        <title>Genome sequences of Oceanicola granulosus HTCC2516(T) and Oceanicola batsensis HTCC2597(TDelta).</title>
        <authorList>
            <person name="Thrash J.C."/>
            <person name="Cho J.C."/>
            <person name="Vergin K.L."/>
            <person name="Giovannoni S.J."/>
        </authorList>
    </citation>
    <scope>NUCLEOTIDE SEQUENCE [LARGE SCALE GENOMIC DNA]</scope>
    <source>
        <strain evidence="5">ATCC BAA-863 / DSM 15984 / KCTC 12145 / HTCC2597</strain>
    </source>
</reference>
<dbReference type="InterPro" id="IPR045079">
    <property type="entry name" value="Oxoprolinase-like"/>
</dbReference>
<dbReference type="PANTHER" id="PTHR11365:SF23">
    <property type="entry name" value="HYPOTHETICAL 5-OXOPROLINASE (EUROFUNG)-RELATED"/>
    <property type="match status" value="1"/>
</dbReference>
<evidence type="ECO:0000259" key="2">
    <source>
        <dbReference type="Pfam" id="PF05378"/>
    </source>
</evidence>
<dbReference type="InterPro" id="IPR049517">
    <property type="entry name" value="ACX-like_C"/>
</dbReference>
<dbReference type="OrthoDB" id="9759608at2"/>
<dbReference type="STRING" id="252305.OB2597_18891"/>
<gene>
    <name evidence="4" type="ORF">OB2597_18891</name>
</gene>
<organism evidence="4 5">
    <name type="scientific">Pseudooceanicola batsensis (strain ATCC BAA-863 / DSM 15984 / KCTC 12145 / HTCC2597)</name>
    <name type="common">Oceanicola batsensis</name>
    <dbReference type="NCBI Taxonomy" id="252305"/>
    <lineage>
        <taxon>Bacteria</taxon>
        <taxon>Pseudomonadati</taxon>
        <taxon>Pseudomonadota</taxon>
        <taxon>Alphaproteobacteria</taxon>
        <taxon>Rhodobacterales</taxon>
        <taxon>Paracoccaceae</taxon>
        <taxon>Pseudooceanicola</taxon>
    </lineage>
</organism>
<dbReference type="Pfam" id="PF01968">
    <property type="entry name" value="Hydantoinase_A"/>
    <property type="match status" value="1"/>
</dbReference>
<dbReference type="Proteomes" id="UP000004318">
    <property type="component" value="Unassembled WGS sequence"/>
</dbReference>
<dbReference type="HOGENOM" id="CLU_002157_1_2_5"/>
<evidence type="ECO:0000313" key="5">
    <source>
        <dbReference type="Proteomes" id="UP000004318"/>
    </source>
</evidence>